<dbReference type="GO" id="GO:0051011">
    <property type="term" value="F:microtubule minus-end binding"/>
    <property type="evidence" value="ECO:0007669"/>
    <property type="project" value="TreeGrafter"/>
</dbReference>
<dbReference type="InterPro" id="IPR041470">
    <property type="entry name" value="GCP_N"/>
</dbReference>
<dbReference type="GO" id="GO:0043015">
    <property type="term" value="F:gamma-tubulin binding"/>
    <property type="evidence" value="ECO:0007669"/>
    <property type="project" value="InterPro"/>
</dbReference>
<evidence type="ECO:0000256" key="3">
    <source>
        <dbReference type="ARBA" id="ARBA00022490"/>
    </source>
</evidence>
<dbReference type="Pfam" id="PF17681">
    <property type="entry name" value="GCP_N_terminal"/>
    <property type="match status" value="1"/>
</dbReference>
<dbReference type="GO" id="GO:0051225">
    <property type="term" value="P:spindle assembly"/>
    <property type="evidence" value="ECO:0007669"/>
    <property type="project" value="TreeGrafter"/>
</dbReference>
<evidence type="ECO:0000256" key="5">
    <source>
        <dbReference type="ARBA" id="ARBA00023212"/>
    </source>
</evidence>
<reference evidence="10" key="1">
    <citation type="journal article" date="2020" name="bioRxiv">
        <title>Whole genome comparisons of ergot fungi reveals the divergence and evolution of species within the genus Claviceps are the result of varying mechanisms driving genome evolution and host range expansion.</title>
        <authorList>
            <person name="Wyka S.A."/>
            <person name="Mondo S.J."/>
            <person name="Liu M."/>
            <person name="Dettman J."/>
            <person name="Nalam V."/>
            <person name="Broders K.D."/>
        </authorList>
    </citation>
    <scope>NUCLEOTIDE SEQUENCE</scope>
    <source>
        <strain evidence="10">CCC 602</strain>
    </source>
</reference>
<feature type="domain" description="Gamma tubulin complex component protein N-terminal" evidence="9">
    <location>
        <begin position="2"/>
        <end position="313"/>
    </location>
</feature>
<comment type="subcellular location">
    <subcellularLocation>
        <location evidence="1 6">Cytoplasm</location>
        <location evidence="1 6">Cytoskeleton</location>
        <location evidence="1 6">Microtubule organizing center</location>
    </subcellularLocation>
</comment>
<organism evidence="10 11">
    <name type="scientific">Claviceps pusilla</name>
    <dbReference type="NCBI Taxonomy" id="123648"/>
    <lineage>
        <taxon>Eukaryota</taxon>
        <taxon>Fungi</taxon>
        <taxon>Dikarya</taxon>
        <taxon>Ascomycota</taxon>
        <taxon>Pezizomycotina</taxon>
        <taxon>Sordariomycetes</taxon>
        <taxon>Hypocreomycetidae</taxon>
        <taxon>Hypocreales</taxon>
        <taxon>Clavicipitaceae</taxon>
        <taxon>Claviceps</taxon>
    </lineage>
</organism>
<dbReference type="GO" id="GO:0051321">
    <property type="term" value="P:meiotic cell cycle"/>
    <property type="evidence" value="ECO:0007669"/>
    <property type="project" value="TreeGrafter"/>
</dbReference>
<feature type="region of interest" description="Disordered" evidence="7">
    <location>
        <begin position="584"/>
        <end position="644"/>
    </location>
</feature>
<comment type="similarity">
    <text evidence="2 6">Belongs to the TUBGCP family.</text>
</comment>
<evidence type="ECO:0000256" key="7">
    <source>
        <dbReference type="SAM" id="MobiDB-lite"/>
    </source>
</evidence>
<protein>
    <recommendedName>
        <fullName evidence="6">Spindle pole body component</fullName>
    </recommendedName>
</protein>
<dbReference type="OrthoDB" id="78652at2759"/>
<dbReference type="GO" id="GO:0000278">
    <property type="term" value="P:mitotic cell cycle"/>
    <property type="evidence" value="ECO:0007669"/>
    <property type="project" value="TreeGrafter"/>
</dbReference>
<proteinExistence type="inferred from homology"/>
<feature type="region of interest" description="Disordered" evidence="7">
    <location>
        <begin position="360"/>
        <end position="384"/>
    </location>
</feature>
<sequence>MLHEILLSLSGHPSPLLRPPSSPEADALAGITPPERQLLSSAGHISQLHTKLIAYSSETATSHPSTICRAVCTAISSVHLAAFQRKVLDVEASVLSHDAGLVGAYNIVPLTAVMGEFQQWTRRLEWLWDTVRFIMATDEEGRPCRGAALIDRLRDELQSGYQDVAATAESLVQAAETAWLKQVSAWVLYGRLPSFGADDFFVQTTTTTTIQGAPDDYACRAECLPSFVTGPTASSMLFIGKSLNHVRAINTTSLTSTSTSTSASIPTPTGVVAHVAAKLSELSTLSLPLESADFSKAIKAIRTSLSENTLQRMLPLVRVSEMMHLLREFFLLGRGEFAMALTHEADERIRNRWRSRVAVAGGQQQQQQQQQHTNSLTDNKDDGIKNITVKDGEVAAVLNRTWAVLVSMQGQHGEEDDELDRARSLIQLHLTKSRPPAALTTGRGFDVEAASHVAALPFRNMLFGVPVMLSVDLPSPLDMVISPSDLQLYSSINAYLLSLRRAHIRLTDLWKITSLRRHYPCPRGASDHAVTLRERWSNRAWLLRSTWTTASAAIFFLGETEAYFQTEIVAGLWDHFHAWLLPPSPSPPPPPPPAAAPSLPPPLKRRRCSGPDSATPTPTPNPTLMPTPSLSHPKPPPPHDPETISTAHTLYLRTLTHRLLLTQPSFTQPLYTLLTHIDHLATHLHRLHSLYTSSDLYDDAGVLDTSSSPIDPIHEQSHLLSSLHALHHKVKRGIQDAVHALRALESDAGFLAEWDGQALVEEGDDGDGKTHRGFVPGRVGGVDRLLMKLDFGSWIEGQE</sequence>
<keyword evidence="4 6" id="KW-0493">Microtubule</keyword>
<dbReference type="Proteomes" id="UP000748025">
    <property type="component" value="Unassembled WGS sequence"/>
</dbReference>
<dbReference type="GO" id="GO:0005874">
    <property type="term" value="C:microtubule"/>
    <property type="evidence" value="ECO:0007669"/>
    <property type="project" value="UniProtKB-KW"/>
</dbReference>
<dbReference type="PANTHER" id="PTHR19302:SF27">
    <property type="entry name" value="GAMMA-TUBULIN COMPLEX COMPONENT 4"/>
    <property type="match status" value="1"/>
</dbReference>
<keyword evidence="5 6" id="KW-0206">Cytoskeleton</keyword>
<dbReference type="GO" id="GO:0000922">
    <property type="term" value="C:spindle pole"/>
    <property type="evidence" value="ECO:0007669"/>
    <property type="project" value="InterPro"/>
</dbReference>
<dbReference type="PANTHER" id="PTHR19302">
    <property type="entry name" value="GAMMA TUBULIN COMPLEX PROTEIN"/>
    <property type="match status" value="1"/>
</dbReference>
<dbReference type="EMBL" id="SRPW01001299">
    <property type="protein sequence ID" value="KAG6003110.1"/>
    <property type="molecule type" value="Genomic_DNA"/>
</dbReference>
<dbReference type="Gene3D" id="1.20.120.1900">
    <property type="entry name" value="Gamma-tubulin complex, C-terminal domain"/>
    <property type="match status" value="1"/>
</dbReference>
<evidence type="ECO:0000256" key="2">
    <source>
        <dbReference type="ARBA" id="ARBA00010337"/>
    </source>
</evidence>
<evidence type="ECO:0000256" key="1">
    <source>
        <dbReference type="ARBA" id="ARBA00004267"/>
    </source>
</evidence>
<feature type="compositionally biased region" description="Pro residues" evidence="7">
    <location>
        <begin position="584"/>
        <end position="602"/>
    </location>
</feature>
<dbReference type="InterPro" id="IPR007259">
    <property type="entry name" value="GCP"/>
</dbReference>
<feature type="domain" description="Gamma tubulin complex component C-terminal" evidence="8">
    <location>
        <begin position="323"/>
        <end position="793"/>
    </location>
</feature>
<dbReference type="GO" id="GO:0044732">
    <property type="term" value="C:mitotic spindle pole body"/>
    <property type="evidence" value="ECO:0007669"/>
    <property type="project" value="TreeGrafter"/>
</dbReference>
<evidence type="ECO:0000259" key="9">
    <source>
        <dbReference type="Pfam" id="PF17681"/>
    </source>
</evidence>
<evidence type="ECO:0000313" key="11">
    <source>
        <dbReference type="Proteomes" id="UP000748025"/>
    </source>
</evidence>
<dbReference type="InterPro" id="IPR040457">
    <property type="entry name" value="GCP_C"/>
</dbReference>
<dbReference type="GO" id="GO:0031122">
    <property type="term" value="P:cytoplasmic microtubule organization"/>
    <property type="evidence" value="ECO:0007669"/>
    <property type="project" value="TreeGrafter"/>
</dbReference>
<dbReference type="GO" id="GO:0000930">
    <property type="term" value="C:gamma-tubulin complex"/>
    <property type="evidence" value="ECO:0007669"/>
    <property type="project" value="UniProtKB-ARBA"/>
</dbReference>
<comment type="caution">
    <text evidence="10">The sequence shown here is derived from an EMBL/GenBank/DDBJ whole genome shotgun (WGS) entry which is preliminary data.</text>
</comment>
<dbReference type="InterPro" id="IPR042241">
    <property type="entry name" value="GCP_C_sf"/>
</dbReference>
<dbReference type="GO" id="GO:0007020">
    <property type="term" value="P:microtubule nucleation"/>
    <property type="evidence" value="ECO:0007669"/>
    <property type="project" value="InterPro"/>
</dbReference>
<evidence type="ECO:0000259" key="8">
    <source>
        <dbReference type="Pfam" id="PF04130"/>
    </source>
</evidence>
<evidence type="ECO:0000256" key="4">
    <source>
        <dbReference type="ARBA" id="ARBA00022701"/>
    </source>
</evidence>
<keyword evidence="11" id="KW-1185">Reference proteome</keyword>
<keyword evidence="3 6" id="KW-0963">Cytoplasm</keyword>
<evidence type="ECO:0000256" key="6">
    <source>
        <dbReference type="RuleBase" id="RU363050"/>
    </source>
</evidence>
<dbReference type="AlphaFoldDB" id="A0A9P7SZP6"/>
<accession>A0A9P7SZP6</accession>
<evidence type="ECO:0000313" key="10">
    <source>
        <dbReference type="EMBL" id="KAG6003110.1"/>
    </source>
</evidence>
<name>A0A9P7SZP6_9HYPO</name>
<gene>
    <name evidence="10" type="ORF">E4U43_000962</name>
</gene>
<dbReference type="Pfam" id="PF04130">
    <property type="entry name" value="GCP_C_terminal"/>
    <property type="match status" value="1"/>
</dbReference>